<dbReference type="Bgee" id="ENSLACG00000011714">
    <property type="expression patterns" value="Expressed in muscle tissue and 5 other cell types or tissues"/>
</dbReference>
<dbReference type="GO" id="GO:0030170">
    <property type="term" value="F:pyridoxal phosphate binding"/>
    <property type="evidence" value="ECO:0007669"/>
    <property type="project" value="UniProtKB-UniRule"/>
</dbReference>
<dbReference type="InterPro" id="IPR015421">
    <property type="entry name" value="PyrdxlP-dep_Trfase_major"/>
</dbReference>
<dbReference type="EMBL" id="AFYH01140443">
    <property type="status" value="NOT_ANNOTATED_CDS"/>
    <property type="molecule type" value="Genomic_DNA"/>
</dbReference>
<comment type="function">
    <text evidence="4">Sulfurates the molybdenum cofactor. Sulfation of molybdenum is essential for xanthine dehydrogenase (XDH) and aldehyde oxidase (ADO) enzymes in which molybdenum cofactor is liganded by 1 oxygen and 1 sulfur atom in active form.</text>
</comment>
<keyword evidence="7" id="KW-1185">Reference proteome</keyword>
<dbReference type="Pfam" id="PF03476">
    <property type="entry name" value="MOSC_N"/>
    <property type="match status" value="1"/>
</dbReference>
<dbReference type="EMBL" id="AFYH01140441">
    <property type="status" value="NOT_ANNOTATED_CDS"/>
    <property type="molecule type" value="Genomic_DNA"/>
</dbReference>
<dbReference type="HAMAP" id="MF_03050">
    <property type="entry name" value="MOCOS"/>
    <property type="match status" value="1"/>
</dbReference>
<dbReference type="GO" id="GO:0030151">
    <property type="term" value="F:molybdenum ion binding"/>
    <property type="evidence" value="ECO:0007669"/>
    <property type="project" value="UniProtKB-UniRule"/>
</dbReference>
<dbReference type="AlphaFoldDB" id="H3AUI3"/>
<dbReference type="Proteomes" id="UP000008672">
    <property type="component" value="Unassembled WGS sequence"/>
</dbReference>
<reference evidence="6" key="2">
    <citation type="submission" date="2025-08" db="UniProtKB">
        <authorList>
            <consortium name="Ensembl"/>
        </authorList>
    </citation>
    <scope>IDENTIFICATION</scope>
</reference>
<dbReference type="SUPFAM" id="SSF53383">
    <property type="entry name" value="PLP-dependent transferases"/>
    <property type="match status" value="1"/>
</dbReference>
<dbReference type="PANTHER" id="PTHR14237:SF80">
    <property type="entry name" value="MOLYBDENUM COFACTOR SULFURASE"/>
    <property type="match status" value="1"/>
</dbReference>
<dbReference type="Ensembl" id="ENSLACT00000013400.1">
    <property type="protein sequence ID" value="ENSLACP00000013304.1"/>
    <property type="gene ID" value="ENSLACG00000011714.1"/>
</dbReference>
<dbReference type="EMBL" id="AFYH01140444">
    <property type="status" value="NOT_ANNOTATED_CDS"/>
    <property type="molecule type" value="Genomic_DNA"/>
</dbReference>
<dbReference type="STRING" id="7897.ENSLACP00000013304"/>
<name>H3AUI3_LATCH</name>
<dbReference type="EMBL" id="AFYH01140437">
    <property type="status" value="NOT_ANNOTATED_CDS"/>
    <property type="molecule type" value="Genomic_DNA"/>
</dbReference>
<protein>
    <recommendedName>
        <fullName evidence="4">Molybdenum cofactor sulfurase</fullName>
        <shortName evidence="4">MCS</shortName>
        <shortName evidence="4">MOS</shortName>
        <shortName evidence="4">MoCo sulfurase</shortName>
        <ecNumber evidence="4">2.8.1.9</ecNumber>
    </recommendedName>
    <alternativeName>
        <fullName evidence="4">Molybdenum cofactor sulfurtransferase</fullName>
    </alternativeName>
</protein>
<dbReference type="InParanoid" id="H3AUI3"/>
<dbReference type="GO" id="GO:0016829">
    <property type="term" value="F:lyase activity"/>
    <property type="evidence" value="ECO:0007669"/>
    <property type="project" value="UniProtKB-UniRule"/>
</dbReference>
<dbReference type="InterPro" id="IPR005303">
    <property type="entry name" value="MOCOS_middle"/>
</dbReference>
<dbReference type="FunCoup" id="H3AUI3">
    <property type="interactions" value="380"/>
</dbReference>
<dbReference type="PANTHER" id="PTHR14237">
    <property type="entry name" value="MOLYBDOPTERIN COFACTOR SULFURASE MOSC"/>
    <property type="match status" value="1"/>
</dbReference>
<dbReference type="HOGENOM" id="CLU_010913_0_1_1"/>
<dbReference type="EMBL" id="AFYH01140440">
    <property type="status" value="NOT_ANNOTATED_CDS"/>
    <property type="molecule type" value="Genomic_DNA"/>
</dbReference>
<dbReference type="InterPro" id="IPR015422">
    <property type="entry name" value="PyrdxlP-dep_Trfase_small"/>
</dbReference>
<dbReference type="EMBL" id="AFYH01140436">
    <property type="status" value="NOT_ANNOTATED_CDS"/>
    <property type="molecule type" value="Genomic_DNA"/>
</dbReference>
<gene>
    <name evidence="4 6" type="primary">MOCOS</name>
</gene>
<evidence type="ECO:0000256" key="2">
    <source>
        <dbReference type="ARBA" id="ARBA00022898"/>
    </source>
</evidence>
<dbReference type="PROSITE" id="PS51340">
    <property type="entry name" value="MOSC"/>
    <property type="match status" value="1"/>
</dbReference>
<comment type="catalytic activity">
    <reaction evidence="4">
        <text>Mo-molybdopterin + L-cysteine + AH2 = thio-Mo-molybdopterin + L-alanine + A + H2O</text>
        <dbReference type="Rhea" id="RHEA:42636"/>
        <dbReference type="ChEBI" id="CHEBI:13193"/>
        <dbReference type="ChEBI" id="CHEBI:15377"/>
        <dbReference type="ChEBI" id="CHEBI:17499"/>
        <dbReference type="ChEBI" id="CHEBI:35235"/>
        <dbReference type="ChEBI" id="CHEBI:57972"/>
        <dbReference type="ChEBI" id="CHEBI:71302"/>
        <dbReference type="ChEBI" id="CHEBI:82685"/>
        <dbReference type="EC" id="2.8.1.9"/>
    </reaction>
</comment>
<dbReference type="InterPro" id="IPR015424">
    <property type="entry name" value="PyrdxlP-dep_Trfase"/>
</dbReference>
<dbReference type="EMBL" id="AFYH01140438">
    <property type="status" value="NOT_ANNOTATED_CDS"/>
    <property type="molecule type" value="Genomic_DNA"/>
</dbReference>
<dbReference type="Gene3D" id="3.90.1150.10">
    <property type="entry name" value="Aspartate Aminotransferase, domain 1"/>
    <property type="match status" value="1"/>
</dbReference>
<evidence type="ECO:0000256" key="3">
    <source>
        <dbReference type="ARBA" id="ARBA00023150"/>
    </source>
</evidence>
<dbReference type="Gene3D" id="3.40.640.10">
    <property type="entry name" value="Type I PLP-dependent aspartate aminotransferase-like (Major domain)"/>
    <property type="match status" value="1"/>
</dbReference>
<evidence type="ECO:0000256" key="1">
    <source>
        <dbReference type="ARBA" id="ARBA00022679"/>
    </source>
</evidence>
<dbReference type="SUPFAM" id="SSF141673">
    <property type="entry name" value="MOSC N-terminal domain-like"/>
    <property type="match status" value="1"/>
</dbReference>
<dbReference type="EMBL" id="AFYH01140435">
    <property type="status" value="NOT_ANNOTATED_CDS"/>
    <property type="molecule type" value="Genomic_DNA"/>
</dbReference>
<proteinExistence type="inferred from homology"/>
<feature type="modified residue" description="N6-(pyridoxal phosphate)lysine" evidence="4">
    <location>
        <position position="182"/>
    </location>
</feature>
<comment type="cofactor">
    <cofactor evidence="4">
        <name>pyridoxal 5'-phosphate</name>
        <dbReference type="ChEBI" id="CHEBI:597326"/>
    </cofactor>
</comment>
<dbReference type="InterPro" id="IPR000192">
    <property type="entry name" value="Aminotrans_V_dom"/>
</dbReference>
<keyword evidence="1 4" id="KW-0808">Transferase</keyword>
<reference evidence="7" key="1">
    <citation type="submission" date="2011-08" db="EMBL/GenBank/DDBJ databases">
        <title>The draft genome of Latimeria chalumnae.</title>
        <authorList>
            <person name="Di Palma F."/>
            <person name="Alfoldi J."/>
            <person name="Johnson J."/>
            <person name="Berlin A."/>
            <person name="Gnerre S."/>
            <person name="Jaffe D."/>
            <person name="MacCallum I."/>
            <person name="Young S."/>
            <person name="Walker B.J."/>
            <person name="Lander E."/>
            <person name="Lindblad-Toh K."/>
        </authorList>
    </citation>
    <scope>NUCLEOTIDE SEQUENCE [LARGE SCALE GENOMIC DNA]</scope>
    <source>
        <strain evidence="7">Wild caught</strain>
    </source>
</reference>
<organism evidence="6 7">
    <name type="scientific">Latimeria chalumnae</name>
    <name type="common">Coelacanth</name>
    <dbReference type="NCBI Taxonomy" id="7897"/>
    <lineage>
        <taxon>Eukaryota</taxon>
        <taxon>Metazoa</taxon>
        <taxon>Chordata</taxon>
        <taxon>Craniata</taxon>
        <taxon>Vertebrata</taxon>
        <taxon>Euteleostomi</taxon>
        <taxon>Coelacanthiformes</taxon>
        <taxon>Coelacanthidae</taxon>
        <taxon>Latimeria</taxon>
    </lineage>
</organism>
<comment type="similarity">
    <text evidence="4">Belongs to the class-V pyridoxal-phosphate-dependent aminotransferase family. MOCOS subfamily.</text>
</comment>
<dbReference type="EMBL" id="AFYH01140439">
    <property type="status" value="NOT_ANNOTATED_CDS"/>
    <property type="molecule type" value="Genomic_DNA"/>
</dbReference>
<dbReference type="EMBL" id="AFYH01140442">
    <property type="status" value="NOT_ANNOTATED_CDS"/>
    <property type="molecule type" value="Genomic_DNA"/>
</dbReference>
<keyword evidence="3 4" id="KW-0501">Molybdenum cofactor biosynthesis</keyword>
<keyword evidence="2 4" id="KW-0663">Pyridoxal phosphate</keyword>
<dbReference type="Pfam" id="PF00266">
    <property type="entry name" value="Aminotran_5"/>
    <property type="match status" value="1"/>
</dbReference>
<dbReference type="GO" id="GO:0006777">
    <property type="term" value="P:Mo-molybdopterin cofactor biosynthetic process"/>
    <property type="evidence" value="ECO:0007669"/>
    <property type="project" value="UniProtKB-UniRule"/>
</dbReference>
<dbReference type="EC" id="2.8.1.9" evidence="4"/>
<evidence type="ECO:0000313" key="6">
    <source>
        <dbReference type="Ensembl" id="ENSLACP00000013304.1"/>
    </source>
</evidence>
<evidence type="ECO:0000259" key="5">
    <source>
        <dbReference type="PROSITE" id="PS51340"/>
    </source>
</evidence>
<dbReference type="GO" id="GO:0008265">
    <property type="term" value="F:molybdenum cofactor sulfurtransferase activity"/>
    <property type="evidence" value="ECO:0007669"/>
    <property type="project" value="UniProtKB-UniRule"/>
</dbReference>
<sequence>MMFCILFSQYRILQHFNISPEEYTVIFTSGSTAAFKLVAESFAWTPTGPEEPGSRFFYLTDSHTSVVGIRGLTTLMKVPAVPIKPHEICKVGIGGEDGNLTALEDQIQDKTPHLFCYAAQSNFSGTKYPLLWIEDIRKRKLYPFNKTAGEWFVLLDAASYASTSPLNLALHQADFIPISFYKIFGFPTGLGALLVCNKSAHLLRKVYFGGGTAAAYLAGQDFFIPRQSVAERFEDGTVSFLDIIALKHGFDALERLTGGMQNIMLHTFGLAQSTYRILSALQHSNGSPVVCLYTDTEFDSPDTQGPIINFNVLDENGGIIGYSQVDKLASLYNIHLRTGCFCNTGACQQHLGISDEDIKKNLQAGHVCGDNIDLIDGRPTGSVRVSFGYMSTFEDAQTFLKFIVSSFAKSPARINRSVVSQVTAVATESPVQNVTSDSNGDPLLQQEDVLGGGSVLDNSSGPEKPFNLHQSQVDPERNNGDVITDGSLTKQSCTGKAVTLTNIYLYPIKSCTAFEVKQWPVGRQGLLYDRNWMVVNLNGVCLSQKQEPRLCLICPVIDLERGILIIKAEGVDPLTISLKEESMEQYQFCQSKVCGDRVKTYDCGKKAAHWLSMVLGRQCQLIRQSSDFNRDLKKKFAKGHGEMQSASLSLVNEAQYLLINRASIQHLCEQINMSEKASSTALMKTEELIQRFRANFVTSGTRQYEEDEWTEVTIGSFSFQVMGQCSRCQMICIDQETGKRSNEPLHTLSLHRGGKIPFGIYLLNRSLVFSSNPTVLTVGSSVFPRLGNNTEHQTSPGHEE</sequence>
<dbReference type="OMA" id="PCTRCQM"/>
<evidence type="ECO:0000256" key="4">
    <source>
        <dbReference type="HAMAP-Rule" id="MF_03050"/>
    </source>
</evidence>
<dbReference type="Pfam" id="PF03473">
    <property type="entry name" value="MOSC"/>
    <property type="match status" value="1"/>
</dbReference>
<feature type="domain" description="MOSC" evidence="5">
    <location>
        <begin position="623"/>
        <end position="785"/>
    </location>
</feature>
<dbReference type="InterPro" id="IPR005302">
    <property type="entry name" value="MoCF_Sase_C"/>
</dbReference>
<dbReference type="eggNOG" id="KOG2142">
    <property type="taxonomic scope" value="Eukaryota"/>
</dbReference>
<feature type="active site" evidence="4">
    <location>
        <position position="342"/>
    </location>
</feature>
<dbReference type="InterPro" id="IPR028886">
    <property type="entry name" value="MoCo_sulfurase"/>
</dbReference>
<accession>H3AUI3</accession>
<evidence type="ECO:0000313" key="7">
    <source>
        <dbReference type="Proteomes" id="UP000008672"/>
    </source>
</evidence>
<dbReference type="GeneTree" id="ENSGT00940000157051"/>
<reference evidence="6" key="3">
    <citation type="submission" date="2025-09" db="UniProtKB">
        <authorList>
            <consortium name="Ensembl"/>
        </authorList>
    </citation>
    <scope>IDENTIFICATION</scope>
</reference>